<evidence type="ECO:0000256" key="1">
    <source>
        <dbReference type="SAM" id="SignalP"/>
    </source>
</evidence>
<reference evidence="2" key="2">
    <citation type="submission" date="2025-08" db="UniProtKB">
        <authorList>
            <consortium name="Ensembl"/>
        </authorList>
    </citation>
    <scope>IDENTIFICATION</scope>
</reference>
<name>A0A3B4CY48_PYGNA</name>
<evidence type="ECO:0000313" key="3">
    <source>
        <dbReference type="Proteomes" id="UP001501920"/>
    </source>
</evidence>
<keyword evidence="3" id="KW-1185">Reference proteome</keyword>
<evidence type="ECO:0008006" key="4">
    <source>
        <dbReference type="Google" id="ProtNLM"/>
    </source>
</evidence>
<reference evidence="2" key="3">
    <citation type="submission" date="2025-09" db="UniProtKB">
        <authorList>
            <consortium name="Ensembl"/>
        </authorList>
    </citation>
    <scope>IDENTIFICATION</scope>
</reference>
<evidence type="ECO:0000313" key="2">
    <source>
        <dbReference type="Ensembl" id="ENSPNAP00000017022.2"/>
    </source>
</evidence>
<reference evidence="2 3" key="1">
    <citation type="submission" date="2020-10" db="EMBL/GenBank/DDBJ databases">
        <title>Pygocentrus nattereri (red-bellied piranha) genome, fPygNat1, primary haplotype.</title>
        <authorList>
            <person name="Myers G."/>
            <person name="Meyer A."/>
            <person name="Karagic N."/>
            <person name="Pippel M."/>
            <person name="Winkler S."/>
            <person name="Tracey A."/>
            <person name="Wood J."/>
            <person name="Formenti G."/>
            <person name="Howe K."/>
            <person name="Fedrigo O."/>
            <person name="Jarvis E.D."/>
        </authorList>
    </citation>
    <scope>NUCLEOTIDE SEQUENCE [LARGE SCALE GENOMIC DNA]</scope>
</reference>
<dbReference type="GeneTree" id="ENSGT01140000282712"/>
<sequence length="231" mass="26259">MMGLKLLLIFAVFLLPVSSLVINFTLIHQLNPVTLCYGDIVRYPRKCNFYSHYAIYVGEEPFPGKKPGQNTFEMTSIKLKSNCYFGKLEKDHEVFNYRDKDTKVKTWAEMSAKIQQLHQNCGSWKVTNTCEHIATKIRYGDDNASCKQVCNSSSNTFLNFLKNIDINYKKTPSWRDFAQRLNSDADGLLSSSLLLLHDTCSSESFAFFSTVKDTLINLTACNTSPFSYSGT</sequence>
<proteinExistence type="predicted"/>
<dbReference type="Proteomes" id="UP001501920">
    <property type="component" value="Chromosome 9"/>
</dbReference>
<dbReference type="OMA" id="TCEHIAT"/>
<organism evidence="2 3">
    <name type="scientific">Pygocentrus nattereri</name>
    <name type="common">Red-bellied piranha</name>
    <dbReference type="NCBI Taxonomy" id="42514"/>
    <lineage>
        <taxon>Eukaryota</taxon>
        <taxon>Metazoa</taxon>
        <taxon>Chordata</taxon>
        <taxon>Craniata</taxon>
        <taxon>Vertebrata</taxon>
        <taxon>Euteleostomi</taxon>
        <taxon>Actinopterygii</taxon>
        <taxon>Neopterygii</taxon>
        <taxon>Teleostei</taxon>
        <taxon>Ostariophysi</taxon>
        <taxon>Characiformes</taxon>
        <taxon>Characoidei</taxon>
        <taxon>Pygocentrus</taxon>
    </lineage>
</organism>
<keyword evidence="1" id="KW-0732">Signal</keyword>
<dbReference type="Ensembl" id="ENSPNAT00000025737.2">
    <property type="protein sequence ID" value="ENSPNAP00000017022.2"/>
    <property type="gene ID" value="ENSPNAG00000023228.2"/>
</dbReference>
<dbReference type="AlphaFoldDB" id="A0A3B4CY48"/>
<accession>A0A3B4CY48</accession>
<feature type="chain" id="PRO_5043904627" description="LRAT domain-containing protein" evidence="1">
    <location>
        <begin position="20"/>
        <end position="231"/>
    </location>
</feature>
<feature type="signal peptide" evidence="1">
    <location>
        <begin position="1"/>
        <end position="19"/>
    </location>
</feature>
<protein>
    <recommendedName>
        <fullName evidence="4">LRAT domain-containing protein</fullName>
    </recommendedName>
</protein>
<dbReference type="Gene3D" id="3.90.1720.10">
    <property type="entry name" value="endopeptidase domain like (from Nostoc punctiforme)"/>
    <property type="match status" value="1"/>
</dbReference>